<reference evidence="2 3" key="1">
    <citation type="submission" date="2016-03" db="EMBL/GenBank/DDBJ databases">
        <title>EvidentialGene: Evidence-directed Construction of Genes on Genomes.</title>
        <authorList>
            <person name="Gilbert D.G."/>
            <person name="Choi J.-H."/>
            <person name="Mockaitis K."/>
            <person name="Colbourne J."/>
            <person name="Pfrender M."/>
        </authorList>
    </citation>
    <scope>NUCLEOTIDE SEQUENCE [LARGE SCALE GENOMIC DNA]</scope>
    <source>
        <strain evidence="2 3">Xinb3</strain>
        <tissue evidence="2">Complete organism</tissue>
    </source>
</reference>
<evidence type="ECO:0000256" key="1">
    <source>
        <dbReference type="SAM" id="MobiDB-lite"/>
    </source>
</evidence>
<dbReference type="Proteomes" id="UP000076858">
    <property type="component" value="Unassembled WGS sequence"/>
</dbReference>
<keyword evidence="3" id="KW-1185">Reference proteome</keyword>
<feature type="region of interest" description="Disordered" evidence="1">
    <location>
        <begin position="1"/>
        <end position="39"/>
    </location>
</feature>
<dbReference type="AlphaFoldDB" id="A0A164SX19"/>
<name>A0A164SX19_9CRUS</name>
<dbReference type="EMBL" id="LRGB01001920">
    <property type="protein sequence ID" value="KZS10026.1"/>
    <property type="molecule type" value="Genomic_DNA"/>
</dbReference>
<evidence type="ECO:0000313" key="2">
    <source>
        <dbReference type="EMBL" id="KZS10026.1"/>
    </source>
</evidence>
<evidence type="ECO:0000313" key="3">
    <source>
        <dbReference type="Proteomes" id="UP000076858"/>
    </source>
</evidence>
<sequence>MAKRKREEEEVEEEEEEDEEEEEEEKSYTGPVHKSRHEGVTHRREAILWSKEGSGEYDGQNKRELLISFWRCFANLARPSRCCDNGLEGIFTDPKRSFNCDGSFFLIAPGKGKVLAELGCKDVYLSLKSSAKTGVSVLTTVSASGWILPPFLIYPYERAQRWMSKEGMPPSFEVFFTKKGR</sequence>
<comment type="caution">
    <text evidence="2">The sequence shown here is derived from an EMBL/GenBank/DDBJ whole genome shotgun (WGS) entry which is preliminary data.</text>
</comment>
<organism evidence="2 3">
    <name type="scientific">Daphnia magna</name>
    <dbReference type="NCBI Taxonomy" id="35525"/>
    <lineage>
        <taxon>Eukaryota</taxon>
        <taxon>Metazoa</taxon>
        <taxon>Ecdysozoa</taxon>
        <taxon>Arthropoda</taxon>
        <taxon>Crustacea</taxon>
        <taxon>Branchiopoda</taxon>
        <taxon>Diplostraca</taxon>
        <taxon>Cladocera</taxon>
        <taxon>Anomopoda</taxon>
        <taxon>Daphniidae</taxon>
        <taxon>Daphnia</taxon>
    </lineage>
</organism>
<proteinExistence type="predicted"/>
<protein>
    <submittedName>
        <fullName evidence="2">Uncharacterized protein</fullName>
    </submittedName>
</protein>
<gene>
    <name evidence="2" type="ORF">APZ42_025614</name>
</gene>
<accession>A0A164SX19</accession>
<feature type="compositionally biased region" description="Acidic residues" evidence="1">
    <location>
        <begin position="9"/>
        <end position="25"/>
    </location>
</feature>